<comment type="caution">
    <text evidence="2">The sequence shown here is derived from an EMBL/GenBank/DDBJ whole genome shotgun (WGS) entry which is preliminary data.</text>
</comment>
<keyword evidence="3" id="KW-1185">Reference proteome</keyword>
<protein>
    <submittedName>
        <fullName evidence="2">Uncharacterized protein</fullName>
    </submittedName>
</protein>
<feature type="transmembrane region" description="Helical" evidence="1">
    <location>
        <begin position="12"/>
        <end position="34"/>
    </location>
</feature>
<name>A0ABR6U901_9ACTN</name>
<reference evidence="2 3" key="1">
    <citation type="submission" date="2020-08" db="EMBL/GenBank/DDBJ databases">
        <title>novel species in genus Nocardioides.</title>
        <authorList>
            <person name="Zhang G."/>
        </authorList>
    </citation>
    <scope>NUCLEOTIDE SEQUENCE [LARGE SCALE GENOMIC DNA]</scope>
    <source>
        <strain evidence="2 3">SC8A-24</strain>
    </source>
</reference>
<keyword evidence="1" id="KW-0472">Membrane</keyword>
<keyword evidence="1" id="KW-0812">Transmembrane</keyword>
<dbReference type="EMBL" id="JACMYC010000004">
    <property type="protein sequence ID" value="MBC2960593.1"/>
    <property type="molecule type" value="Genomic_DNA"/>
</dbReference>
<sequence length="66" mass="6980">MTDHKPVDNRRARYLIAAAVLVLVVVVGAVYFLIVGIRGDEEDTGPKSPTTDVVVPGLLIHAGAGR</sequence>
<evidence type="ECO:0000256" key="1">
    <source>
        <dbReference type="SAM" id="Phobius"/>
    </source>
</evidence>
<gene>
    <name evidence="2" type="ORF">H7344_09830</name>
</gene>
<evidence type="ECO:0000313" key="2">
    <source>
        <dbReference type="EMBL" id="MBC2960593.1"/>
    </source>
</evidence>
<proteinExistence type="predicted"/>
<keyword evidence="1" id="KW-1133">Transmembrane helix</keyword>
<dbReference type="RefSeq" id="WP_186345821.1">
    <property type="nucleotide sequence ID" value="NZ_BMMR01000001.1"/>
</dbReference>
<organism evidence="2 3">
    <name type="scientific">Nocardioides deserti</name>
    <dbReference type="NCBI Taxonomy" id="1588644"/>
    <lineage>
        <taxon>Bacteria</taxon>
        <taxon>Bacillati</taxon>
        <taxon>Actinomycetota</taxon>
        <taxon>Actinomycetes</taxon>
        <taxon>Propionibacteriales</taxon>
        <taxon>Nocardioidaceae</taxon>
        <taxon>Nocardioides</taxon>
    </lineage>
</organism>
<evidence type="ECO:0000313" key="3">
    <source>
        <dbReference type="Proteomes" id="UP000604001"/>
    </source>
</evidence>
<accession>A0ABR6U901</accession>
<dbReference type="Proteomes" id="UP000604001">
    <property type="component" value="Unassembled WGS sequence"/>
</dbReference>